<reference evidence="1 2" key="1">
    <citation type="submission" date="2015-09" db="EMBL/GenBank/DDBJ databases">
        <title>Genome sequencing project for genomic taxonomy and phylogenomics of Bacillus-like bacteria.</title>
        <authorList>
            <person name="Liu B."/>
            <person name="Wang J."/>
            <person name="Zhu Y."/>
            <person name="Liu G."/>
            <person name="Chen Q."/>
            <person name="Chen Z."/>
            <person name="Lan J."/>
            <person name="Che J."/>
            <person name="Ge C."/>
            <person name="Shi H."/>
            <person name="Pan Z."/>
            <person name="Liu X."/>
        </authorList>
    </citation>
    <scope>NUCLEOTIDE SEQUENCE [LARGE SCALE GENOMIC DNA]</scope>
    <source>
        <strain evidence="1 2">DSM 8552</strain>
    </source>
</reference>
<evidence type="ECO:0008006" key="3">
    <source>
        <dbReference type="Google" id="ProtNLM"/>
    </source>
</evidence>
<dbReference type="Proteomes" id="UP000051063">
    <property type="component" value="Unassembled WGS sequence"/>
</dbReference>
<protein>
    <recommendedName>
        <fullName evidence="3">DUF3794 domain-containing protein</fullName>
    </recommendedName>
</protein>
<dbReference type="EMBL" id="LJJB01000010">
    <property type="protein sequence ID" value="KQL47263.1"/>
    <property type="molecule type" value="Genomic_DNA"/>
</dbReference>
<accession>A0ABR5N9G2</accession>
<name>A0ABR5N9G2_BRECH</name>
<comment type="caution">
    <text evidence="1">The sequence shown here is derived from an EMBL/GenBank/DDBJ whole genome shotgun (WGS) entry which is preliminary data.</text>
</comment>
<gene>
    <name evidence="1" type="ORF">AN963_15490</name>
</gene>
<evidence type="ECO:0000313" key="2">
    <source>
        <dbReference type="Proteomes" id="UP000051063"/>
    </source>
</evidence>
<evidence type="ECO:0000313" key="1">
    <source>
        <dbReference type="EMBL" id="KQL47263.1"/>
    </source>
</evidence>
<keyword evidence="2" id="KW-1185">Reference proteome</keyword>
<sequence length="416" mass="44832">MPAGIAIILQLPPTPPPTPMPIPVALSLPLDCIRVQKVYDWVIAANRDRNKVPIPDDCRPLVDAAIRAGQNITIQCVEPIVPPTFPLIPKPQPTHSLDFSCTVIGIRRENLIVNGNIVRVGIVRFLFGATLLIRVFANGTLLCEFPATIQFDDDIVLCLPEPLDESNILCRITAVECTPIGNVLLGGMIDLEVIICKEIQVEAELKLEVLAKFCRPRPIIPVPPPTPSFICPPITFPPQCPDIIFPRRNCDCQGTANALLTNSTVFFEGVAETGTEQLLADICPSCDPGSSTFSYTFVDTAPPTPSPTDVILGDFSFVYTPVQISSPTCSAPPTGGLQLMVTATGIRTFTATGTNETLSAELTLSELPCAFDTFRLILRNALSVVVYDTGLQSASDASIYVKDCVTFLDVIPTSGN</sequence>
<organism evidence="1 2">
    <name type="scientific">Brevibacillus choshinensis</name>
    <dbReference type="NCBI Taxonomy" id="54911"/>
    <lineage>
        <taxon>Bacteria</taxon>
        <taxon>Bacillati</taxon>
        <taxon>Bacillota</taxon>
        <taxon>Bacilli</taxon>
        <taxon>Bacillales</taxon>
        <taxon>Paenibacillaceae</taxon>
        <taxon>Brevibacillus</taxon>
    </lineage>
</organism>
<proteinExistence type="predicted"/>